<dbReference type="RefSeq" id="WP_216122375.1">
    <property type="nucleotide sequence ID" value="NZ_CP086239.1"/>
</dbReference>
<protein>
    <submittedName>
        <fullName evidence="1">Uncharacterized protein</fullName>
    </submittedName>
</protein>
<dbReference type="AlphaFoldDB" id="A0AA47EJG9"/>
<evidence type="ECO:0000313" key="1">
    <source>
        <dbReference type="EMBL" id="WAG61215.1"/>
    </source>
</evidence>
<sequence>MIDEGLRKAVETLSWEELQRASKIHPQFVDMHHGYAVIKEETEECEEALEVVNDHMDSLWYQVRNDNLEEFKIEAEVIRKYAIELSLEAIQVAAVAQKLMDIVEESK</sequence>
<dbReference type="EMBL" id="CP086239">
    <property type="protein sequence ID" value="WAG61215.1"/>
    <property type="molecule type" value="Genomic_DNA"/>
</dbReference>
<gene>
    <name evidence="1" type="ORF">LL038_02900</name>
</gene>
<name>A0AA47EJG9_9CLOT</name>
<reference evidence="1" key="1">
    <citation type="submission" date="2021-11" db="EMBL/GenBank/DDBJ databases">
        <title>Clostridia strains as spoilage organisms.</title>
        <authorList>
            <person name="Wambui J."/>
            <person name="Stevens M.J.A."/>
            <person name="Stephan R."/>
        </authorList>
    </citation>
    <scope>NUCLEOTIDE SEQUENCE</scope>
    <source>
        <strain evidence="1">CF009</strain>
    </source>
</reference>
<evidence type="ECO:0000313" key="2">
    <source>
        <dbReference type="Proteomes" id="UP001164733"/>
    </source>
</evidence>
<dbReference type="Proteomes" id="UP001164733">
    <property type="component" value="Chromosome"/>
</dbReference>
<proteinExistence type="predicted"/>
<organism evidence="1 2">
    <name type="scientific">Clostridium estertheticum</name>
    <dbReference type="NCBI Taxonomy" id="238834"/>
    <lineage>
        <taxon>Bacteria</taxon>
        <taxon>Bacillati</taxon>
        <taxon>Bacillota</taxon>
        <taxon>Clostridia</taxon>
        <taxon>Eubacteriales</taxon>
        <taxon>Clostridiaceae</taxon>
        <taxon>Clostridium</taxon>
    </lineage>
</organism>
<accession>A0AA47EJG9</accession>